<gene>
    <name evidence="6" type="ORF">H9Q79_07035</name>
</gene>
<dbReference type="GO" id="GO:0043565">
    <property type="term" value="F:sequence-specific DNA binding"/>
    <property type="evidence" value="ECO:0007669"/>
    <property type="project" value="InterPro"/>
</dbReference>
<sequence length="310" mass="36117">MKRLEKLYAGDYLRDKYDITIQKAVVEDHRPKHFHDFIEIAYIASGSGSHTVNDQEFRIAKGDLFILGKNTVHEFQADRETELLVYNCIFQPDFIEGSLGRDDEFVQLIYRYLIQSAGNFDSRNGYLKLTGTPSQEIEQIFEEMFEEYEKREIGYIHLIRSDLVKLMIRVFRQQGKLSPDSQGPSALNRLMVQNTIEYMEEHYAGEIQVGDLASKYYLSPSYFSRIFKDVTGTTLVAMLQSIRIQKACELLKSTSRSVTEIAYDVGYQDMKYFYGLFRKQKGTSPKQYKKTHMTITENEEDQKVQDTPIK</sequence>
<keyword evidence="1" id="KW-0805">Transcription regulation</keyword>
<evidence type="ECO:0000256" key="1">
    <source>
        <dbReference type="ARBA" id="ARBA00023015"/>
    </source>
</evidence>
<dbReference type="SUPFAM" id="SSF51215">
    <property type="entry name" value="Regulatory protein AraC"/>
    <property type="match status" value="1"/>
</dbReference>
<dbReference type="PANTHER" id="PTHR43280">
    <property type="entry name" value="ARAC-FAMILY TRANSCRIPTIONAL REGULATOR"/>
    <property type="match status" value="1"/>
</dbReference>
<evidence type="ECO:0000313" key="6">
    <source>
        <dbReference type="EMBL" id="QNM10020.1"/>
    </source>
</evidence>
<dbReference type="EMBL" id="CP060635">
    <property type="protein sequence ID" value="QNM10020.1"/>
    <property type="molecule type" value="Genomic_DNA"/>
</dbReference>
<dbReference type="InterPro" id="IPR003313">
    <property type="entry name" value="AraC-bd"/>
</dbReference>
<evidence type="ECO:0000256" key="4">
    <source>
        <dbReference type="SAM" id="MobiDB-lite"/>
    </source>
</evidence>
<dbReference type="PROSITE" id="PS01124">
    <property type="entry name" value="HTH_ARAC_FAMILY_2"/>
    <property type="match status" value="1"/>
</dbReference>
<keyword evidence="2" id="KW-0238">DNA-binding</keyword>
<dbReference type="GO" id="GO:0003700">
    <property type="term" value="F:DNA-binding transcription factor activity"/>
    <property type="evidence" value="ECO:0007669"/>
    <property type="project" value="InterPro"/>
</dbReference>
<dbReference type="PRINTS" id="PR00032">
    <property type="entry name" value="HTHARAC"/>
</dbReference>
<reference evidence="6 7" key="1">
    <citation type="submission" date="2020-08" db="EMBL/GenBank/DDBJ databases">
        <authorList>
            <person name="Liu C."/>
            <person name="Sun Q."/>
        </authorList>
    </citation>
    <scope>NUCLEOTIDE SEQUENCE [LARGE SCALE GENOMIC DNA]</scope>
    <source>
        <strain evidence="6 7">NSJ-29</strain>
    </source>
</reference>
<feature type="region of interest" description="Disordered" evidence="4">
    <location>
        <begin position="285"/>
        <end position="310"/>
    </location>
</feature>
<dbReference type="InterPro" id="IPR014710">
    <property type="entry name" value="RmlC-like_jellyroll"/>
</dbReference>
<dbReference type="Gene3D" id="2.60.120.10">
    <property type="entry name" value="Jelly Rolls"/>
    <property type="match status" value="1"/>
</dbReference>
<feature type="domain" description="HTH araC/xylS-type" evidence="5">
    <location>
        <begin position="193"/>
        <end position="291"/>
    </location>
</feature>
<dbReference type="InterPro" id="IPR020449">
    <property type="entry name" value="Tscrpt_reg_AraC-type_HTH"/>
</dbReference>
<name>A0A7G9GGT8_9FIRM</name>
<dbReference type="AlphaFoldDB" id="A0A7G9GGT8"/>
<dbReference type="InterPro" id="IPR018060">
    <property type="entry name" value="HTH_AraC"/>
</dbReference>
<dbReference type="Pfam" id="PF12833">
    <property type="entry name" value="HTH_18"/>
    <property type="match status" value="1"/>
</dbReference>
<proteinExistence type="predicted"/>
<dbReference type="PROSITE" id="PS00041">
    <property type="entry name" value="HTH_ARAC_FAMILY_1"/>
    <property type="match status" value="1"/>
</dbReference>
<dbReference type="PANTHER" id="PTHR43280:SF2">
    <property type="entry name" value="HTH-TYPE TRANSCRIPTIONAL REGULATOR EXSA"/>
    <property type="match status" value="1"/>
</dbReference>
<evidence type="ECO:0000259" key="5">
    <source>
        <dbReference type="PROSITE" id="PS01124"/>
    </source>
</evidence>
<dbReference type="RefSeq" id="WP_118647512.1">
    <property type="nucleotide sequence ID" value="NZ_CP060635.1"/>
</dbReference>
<dbReference type="Gene3D" id="1.10.10.60">
    <property type="entry name" value="Homeodomain-like"/>
    <property type="match status" value="2"/>
</dbReference>
<accession>A0A7G9GGT8</accession>
<evidence type="ECO:0000256" key="3">
    <source>
        <dbReference type="ARBA" id="ARBA00023163"/>
    </source>
</evidence>
<organism evidence="6 7">
    <name type="scientific">Wansuia hejianensis</name>
    <dbReference type="NCBI Taxonomy" id="2763667"/>
    <lineage>
        <taxon>Bacteria</taxon>
        <taxon>Bacillati</taxon>
        <taxon>Bacillota</taxon>
        <taxon>Clostridia</taxon>
        <taxon>Lachnospirales</taxon>
        <taxon>Lachnospiraceae</taxon>
        <taxon>Wansuia</taxon>
    </lineage>
</organism>
<dbReference type="InterPro" id="IPR018062">
    <property type="entry name" value="HTH_AraC-typ_CS"/>
</dbReference>
<keyword evidence="7" id="KW-1185">Reference proteome</keyword>
<dbReference type="Pfam" id="PF02311">
    <property type="entry name" value="AraC_binding"/>
    <property type="match status" value="1"/>
</dbReference>
<dbReference type="InterPro" id="IPR009057">
    <property type="entry name" value="Homeodomain-like_sf"/>
</dbReference>
<dbReference type="InterPro" id="IPR037923">
    <property type="entry name" value="HTH-like"/>
</dbReference>
<protein>
    <submittedName>
        <fullName evidence="6">Helix-turn-helix transcriptional regulator</fullName>
    </submittedName>
</protein>
<dbReference type="SMART" id="SM00342">
    <property type="entry name" value="HTH_ARAC"/>
    <property type="match status" value="1"/>
</dbReference>
<keyword evidence="3" id="KW-0804">Transcription</keyword>
<dbReference type="Proteomes" id="UP000515860">
    <property type="component" value="Chromosome"/>
</dbReference>
<dbReference type="KEGG" id="whj:H9Q79_07035"/>
<dbReference type="SUPFAM" id="SSF46689">
    <property type="entry name" value="Homeodomain-like"/>
    <property type="match status" value="2"/>
</dbReference>
<evidence type="ECO:0000313" key="7">
    <source>
        <dbReference type="Proteomes" id="UP000515860"/>
    </source>
</evidence>
<feature type="compositionally biased region" description="Basic and acidic residues" evidence="4">
    <location>
        <begin position="301"/>
        <end position="310"/>
    </location>
</feature>
<evidence type="ECO:0000256" key="2">
    <source>
        <dbReference type="ARBA" id="ARBA00023125"/>
    </source>
</evidence>